<feature type="region of interest" description="Disordered" evidence="7">
    <location>
        <begin position="1"/>
        <end position="25"/>
    </location>
</feature>
<dbReference type="PANTHER" id="PTHR21237">
    <property type="entry name" value="GRPE PROTEIN"/>
    <property type="match status" value="1"/>
</dbReference>
<evidence type="ECO:0000256" key="2">
    <source>
        <dbReference type="ARBA" id="ARBA00023186"/>
    </source>
</evidence>
<dbReference type="PRINTS" id="PR00773">
    <property type="entry name" value="GRPEPROTEIN"/>
</dbReference>
<accession>A0A6S7BWG7</accession>
<dbReference type="EMBL" id="CADILG010000001">
    <property type="protein sequence ID" value="CAB3820186.1"/>
    <property type="molecule type" value="Genomic_DNA"/>
</dbReference>
<dbReference type="GO" id="GO:0051082">
    <property type="term" value="F:unfolded protein binding"/>
    <property type="evidence" value="ECO:0007669"/>
    <property type="project" value="TreeGrafter"/>
</dbReference>
<dbReference type="Gene3D" id="3.90.20.20">
    <property type="match status" value="1"/>
</dbReference>
<comment type="subcellular location">
    <subcellularLocation>
        <location evidence="3">Cytoplasm</location>
    </subcellularLocation>
</comment>
<dbReference type="InterPro" id="IPR009012">
    <property type="entry name" value="GrpE_head"/>
</dbReference>
<dbReference type="GO" id="GO:0006457">
    <property type="term" value="P:protein folding"/>
    <property type="evidence" value="ECO:0007669"/>
    <property type="project" value="InterPro"/>
</dbReference>
<keyword evidence="6" id="KW-0175">Coiled coil</keyword>
<comment type="subunit">
    <text evidence="3">Homodimer.</text>
</comment>
<protein>
    <recommendedName>
        <fullName evidence="3 4">Protein GrpE</fullName>
    </recommendedName>
    <alternativeName>
        <fullName evidence="3">HSP-70 cofactor</fullName>
    </alternativeName>
</protein>
<evidence type="ECO:0000313" key="9">
    <source>
        <dbReference type="Proteomes" id="UP000494117"/>
    </source>
</evidence>
<dbReference type="GO" id="GO:0000774">
    <property type="term" value="F:adenyl-nucleotide exchange factor activity"/>
    <property type="evidence" value="ECO:0007669"/>
    <property type="project" value="InterPro"/>
</dbReference>
<evidence type="ECO:0000256" key="3">
    <source>
        <dbReference type="HAMAP-Rule" id="MF_01151"/>
    </source>
</evidence>
<keyword evidence="3 4" id="KW-0346">Stress response</keyword>
<evidence type="ECO:0000256" key="1">
    <source>
        <dbReference type="ARBA" id="ARBA00009054"/>
    </source>
</evidence>
<feature type="coiled-coil region" evidence="6">
    <location>
        <begin position="25"/>
        <end position="70"/>
    </location>
</feature>
<evidence type="ECO:0000256" key="6">
    <source>
        <dbReference type="SAM" id="Coils"/>
    </source>
</evidence>
<proteinExistence type="inferred from homology"/>
<dbReference type="NCBIfam" id="NF010737">
    <property type="entry name" value="PRK14139.1"/>
    <property type="match status" value="1"/>
</dbReference>
<dbReference type="RefSeq" id="WP_175205114.1">
    <property type="nucleotide sequence ID" value="NZ_CADILG010000001.1"/>
</dbReference>
<dbReference type="InterPro" id="IPR013805">
    <property type="entry name" value="GrpE_CC"/>
</dbReference>
<sequence>MTAPNEPVDQTPEVGKSADAAPAAEDAAQAELNELRAQLDAALATVNDQQDQLLRVRAEAENVRRRAQEDVSKARKFGIESFAESLVPVKDSLEAALAQPEQTVETLSEGVQVTLKQLTAAFERNLLKEIAPAQGDKFDPHQHQAISSIPAEQPANTVVQLLQKGYAIADRTLRPALVVVSAG</sequence>
<dbReference type="PANTHER" id="PTHR21237:SF23">
    <property type="entry name" value="GRPE PROTEIN HOMOLOG, MITOCHONDRIAL"/>
    <property type="match status" value="1"/>
</dbReference>
<keyword evidence="9" id="KW-1185">Reference proteome</keyword>
<dbReference type="Gene3D" id="2.30.22.10">
    <property type="entry name" value="Head domain of nucleotide exchange factor GrpE"/>
    <property type="match status" value="1"/>
</dbReference>
<dbReference type="Proteomes" id="UP000494117">
    <property type="component" value="Unassembled WGS sequence"/>
</dbReference>
<evidence type="ECO:0000256" key="4">
    <source>
        <dbReference type="RuleBase" id="RU000639"/>
    </source>
</evidence>
<dbReference type="CDD" id="cd00446">
    <property type="entry name" value="GrpE"/>
    <property type="match status" value="1"/>
</dbReference>
<name>A0A6S7BWG7_9BURK</name>
<gene>
    <name evidence="3 8" type="primary">grpE</name>
    <name evidence="8" type="ORF">LMG26858_00152</name>
</gene>
<dbReference type="GO" id="GO:0042803">
    <property type="term" value="F:protein homodimerization activity"/>
    <property type="evidence" value="ECO:0007669"/>
    <property type="project" value="InterPro"/>
</dbReference>
<reference evidence="8 9" key="1">
    <citation type="submission" date="2020-04" db="EMBL/GenBank/DDBJ databases">
        <authorList>
            <person name="De Canck E."/>
        </authorList>
    </citation>
    <scope>NUCLEOTIDE SEQUENCE [LARGE SCALE GENOMIC DNA]</scope>
    <source>
        <strain evidence="8 9">LMG 26858</strain>
    </source>
</reference>
<dbReference type="GO" id="GO:0051087">
    <property type="term" value="F:protein-folding chaperone binding"/>
    <property type="evidence" value="ECO:0007669"/>
    <property type="project" value="InterPro"/>
</dbReference>
<evidence type="ECO:0000256" key="5">
    <source>
        <dbReference type="RuleBase" id="RU004478"/>
    </source>
</evidence>
<dbReference type="PROSITE" id="PS01071">
    <property type="entry name" value="GRPE"/>
    <property type="match status" value="1"/>
</dbReference>
<comment type="function">
    <text evidence="3 4">Participates actively in the response to hyperosmotic and heat shock by preventing the aggregation of stress-denatured proteins, in association with DnaK and GrpE. It is the nucleotide exchange factor for DnaK and may function as a thermosensor. Unfolded proteins bind initially to DnaJ; upon interaction with the DnaJ-bound protein, DnaK hydrolyzes its bound ATP, resulting in the formation of a stable complex. GrpE releases ADP from DnaK; ATP binding to DnaK triggers the release of the substrate protein, thus completing the reaction cycle. Several rounds of ATP-dependent interactions between DnaJ, DnaK and GrpE are required for fully efficient folding.</text>
</comment>
<comment type="similarity">
    <text evidence="1 3 5">Belongs to the GrpE family.</text>
</comment>
<organism evidence="8 9">
    <name type="scientific">Achromobacter anxifer</name>
    <dbReference type="NCBI Taxonomy" id="1287737"/>
    <lineage>
        <taxon>Bacteria</taxon>
        <taxon>Pseudomonadati</taxon>
        <taxon>Pseudomonadota</taxon>
        <taxon>Betaproteobacteria</taxon>
        <taxon>Burkholderiales</taxon>
        <taxon>Alcaligenaceae</taxon>
        <taxon>Achromobacter</taxon>
    </lineage>
</organism>
<dbReference type="SUPFAM" id="SSF58014">
    <property type="entry name" value="Coiled-coil domain of nucleotide exchange factor GrpE"/>
    <property type="match status" value="1"/>
</dbReference>
<evidence type="ECO:0000256" key="7">
    <source>
        <dbReference type="SAM" id="MobiDB-lite"/>
    </source>
</evidence>
<dbReference type="SUPFAM" id="SSF51064">
    <property type="entry name" value="Head domain of nucleotide exchange factor GrpE"/>
    <property type="match status" value="1"/>
</dbReference>
<dbReference type="NCBIfam" id="NF010748">
    <property type="entry name" value="PRK14150.1"/>
    <property type="match status" value="1"/>
</dbReference>
<evidence type="ECO:0000313" key="8">
    <source>
        <dbReference type="EMBL" id="CAB3820186.1"/>
    </source>
</evidence>
<dbReference type="GO" id="GO:0005829">
    <property type="term" value="C:cytosol"/>
    <property type="evidence" value="ECO:0007669"/>
    <property type="project" value="TreeGrafter"/>
</dbReference>
<dbReference type="HAMAP" id="MF_01151">
    <property type="entry name" value="GrpE"/>
    <property type="match status" value="1"/>
</dbReference>
<keyword evidence="2 3" id="KW-0143">Chaperone</keyword>
<dbReference type="NCBIfam" id="NF010738">
    <property type="entry name" value="PRK14140.1"/>
    <property type="match status" value="1"/>
</dbReference>
<dbReference type="AlphaFoldDB" id="A0A6S7BWG7"/>
<dbReference type="InterPro" id="IPR000740">
    <property type="entry name" value="GrpE"/>
</dbReference>
<keyword evidence="3" id="KW-0963">Cytoplasm</keyword>
<dbReference type="Pfam" id="PF01025">
    <property type="entry name" value="GrpE"/>
    <property type="match status" value="1"/>
</dbReference>